<keyword evidence="3" id="KW-1185">Reference proteome</keyword>
<accession>A0ABS3CKE4</accession>
<feature type="domain" description="Glycosyltransferase 2-like" evidence="1">
    <location>
        <begin position="3"/>
        <end position="109"/>
    </location>
</feature>
<dbReference type="PANTHER" id="PTHR43685:SF2">
    <property type="entry name" value="GLYCOSYLTRANSFERASE 2-LIKE DOMAIN-CONTAINING PROTEIN"/>
    <property type="match status" value="1"/>
</dbReference>
<protein>
    <submittedName>
        <fullName evidence="2">Glycosyltransferase family 2 protein</fullName>
    </submittedName>
</protein>
<reference evidence="2 3" key="1">
    <citation type="submission" date="2021-03" db="EMBL/GenBank/DDBJ databases">
        <title>novel species isolated from a fishpond in China.</title>
        <authorList>
            <person name="Lu H."/>
            <person name="Cai Z."/>
        </authorList>
    </citation>
    <scope>NUCLEOTIDE SEQUENCE [LARGE SCALE GENOMIC DNA]</scope>
    <source>
        <strain evidence="2 3">YJ13C</strain>
    </source>
</reference>
<organism evidence="2 3">
    <name type="scientific">Algoriphagus pacificus</name>
    <dbReference type="NCBI Taxonomy" id="2811234"/>
    <lineage>
        <taxon>Bacteria</taxon>
        <taxon>Pseudomonadati</taxon>
        <taxon>Bacteroidota</taxon>
        <taxon>Cytophagia</taxon>
        <taxon>Cytophagales</taxon>
        <taxon>Cyclobacteriaceae</taxon>
        <taxon>Algoriphagus</taxon>
    </lineage>
</organism>
<dbReference type="CDD" id="cd00761">
    <property type="entry name" value="Glyco_tranf_GTA_type"/>
    <property type="match status" value="1"/>
</dbReference>
<name>A0ABS3CKE4_9BACT</name>
<evidence type="ECO:0000313" key="2">
    <source>
        <dbReference type="EMBL" id="MBN7817583.1"/>
    </source>
</evidence>
<dbReference type="InterPro" id="IPR001173">
    <property type="entry name" value="Glyco_trans_2-like"/>
</dbReference>
<proteinExistence type="predicted"/>
<dbReference type="Proteomes" id="UP000664480">
    <property type="component" value="Unassembled WGS sequence"/>
</dbReference>
<dbReference type="PANTHER" id="PTHR43685">
    <property type="entry name" value="GLYCOSYLTRANSFERASE"/>
    <property type="match status" value="1"/>
</dbReference>
<sequence>MFSVVIPIYNKKPHLERSINSVLNQSYQDFELILVDDGSTDGSKEACTQFQDPRIRIFYRDTPGPGGYAARNLGVLNSNFQWVSFLDADDNWEKDYLLNIKKAIDSYSEISIFSSGWKVKTSKGEVNCPATKTFPENEIVRISLLEFLQQSIQNSPTIWTSVVTVKKELLEKVEMFPAGKCKAGGDIDTWLRLLLKSKEMVFINKILATYQTESVNMVTKVQKSFEIGCIMKTVRSELKVSTDSKLKVLLMQFSNKYLLALIAKSIQAGKFDSSFVNWLYREPDPYKYLIVNLFKFKPVRFLYKMYLDKKEPFYG</sequence>
<dbReference type="Gene3D" id="3.90.550.10">
    <property type="entry name" value="Spore Coat Polysaccharide Biosynthesis Protein SpsA, Chain A"/>
    <property type="match status" value="1"/>
</dbReference>
<evidence type="ECO:0000259" key="1">
    <source>
        <dbReference type="Pfam" id="PF00535"/>
    </source>
</evidence>
<evidence type="ECO:0000313" key="3">
    <source>
        <dbReference type="Proteomes" id="UP000664480"/>
    </source>
</evidence>
<comment type="caution">
    <text evidence="2">The sequence shown here is derived from an EMBL/GenBank/DDBJ whole genome shotgun (WGS) entry which is preliminary data.</text>
</comment>
<dbReference type="EMBL" id="JAFKCU010000006">
    <property type="protein sequence ID" value="MBN7817583.1"/>
    <property type="molecule type" value="Genomic_DNA"/>
</dbReference>
<gene>
    <name evidence="2" type="ORF">J0A69_19225</name>
</gene>
<dbReference type="InterPro" id="IPR029044">
    <property type="entry name" value="Nucleotide-diphossugar_trans"/>
</dbReference>
<dbReference type="RefSeq" id="WP_206588249.1">
    <property type="nucleotide sequence ID" value="NZ_JAFKCU010000006.1"/>
</dbReference>
<dbReference type="Pfam" id="PF00535">
    <property type="entry name" value="Glycos_transf_2"/>
    <property type="match status" value="1"/>
</dbReference>
<dbReference type="SUPFAM" id="SSF53448">
    <property type="entry name" value="Nucleotide-diphospho-sugar transferases"/>
    <property type="match status" value="1"/>
</dbReference>
<dbReference type="InterPro" id="IPR050834">
    <property type="entry name" value="Glycosyltransf_2"/>
</dbReference>